<dbReference type="AlphaFoldDB" id="A0A2R6Y1E5"/>
<organism evidence="9 10">
    <name type="scientific">Candidatus Carbonibacillus altaicus</name>
    <dbReference type="NCBI Taxonomy" id="2163959"/>
    <lineage>
        <taxon>Bacteria</taxon>
        <taxon>Bacillati</taxon>
        <taxon>Bacillota</taxon>
        <taxon>Bacilli</taxon>
        <taxon>Bacillales</taxon>
        <taxon>Candidatus Carbonibacillus</taxon>
    </lineage>
</organism>
<dbReference type="PANTHER" id="PTHR34975">
    <property type="entry name" value="SPORE GERMINATION PROTEIN A2"/>
    <property type="match status" value="1"/>
</dbReference>
<comment type="subcellular location">
    <subcellularLocation>
        <location evidence="1">Membrane</location>
        <topology evidence="1">Multi-pass membrane protein</topology>
    </subcellularLocation>
</comment>
<feature type="transmembrane region" description="Helical" evidence="8">
    <location>
        <begin position="58"/>
        <end position="81"/>
    </location>
</feature>
<accession>A0A2R6Y1E5</accession>
<gene>
    <name evidence="9" type="ORF">BSOLF_0141</name>
</gene>
<keyword evidence="4" id="KW-0309">Germination</keyword>
<comment type="caution">
    <text evidence="9">The sequence shown here is derived from an EMBL/GenBank/DDBJ whole genome shotgun (WGS) entry which is preliminary data.</text>
</comment>
<keyword evidence="7 8" id="KW-0472">Membrane</keyword>
<name>A0A2R6Y1E5_9BACL</name>
<keyword evidence="3" id="KW-0813">Transport</keyword>
<evidence type="ECO:0000256" key="8">
    <source>
        <dbReference type="SAM" id="Phobius"/>
    </source>
</evidence>
<feature type="transmembrane region" description="Helical" evidence="8">
    <location>
        <begin position="237"/>
        <end position="260"/>
    </location>
</feature>
<evidence type="ECO:0000313" key="10">
    <source>
        <dbReference type="Proteomes" id="UP000244338"/>
    </source>
</evidence>
<feature type="transmembrane region" description="Helical" evidence="8">
    <location>
        <begin position="288"/>
        <end position="313"/>
    </location>
</feature>
<feature type="transmembrane region" description="Helical" evidence="8">
    <location>
        <begin position="166"/>
        <end position="186"/>
    </location>
</feature>
<keyword evidence="5 8" id="KW-0812">Transmembrane</keyword>
<protein>
    <submittedName>
        <fullName evidence="9">Spore germination protein GerKB</fullName>
    </submittedName>
</protein>
<proteinExistence type="inferred from homology"/>
<evidence type="ECO:0000313" key="9">
    <source>
        <dbReference type="EMBL" id="PTQ56506.1"/>
    </source>
</evidence>
<dbReference type="PANTHER" id="PTHR34975:SF2">
    <property type="entry name" value="SPORE GERMINATION PROTEIN A2"/>
    <property type="match status" value="1"/>
</dbReference>
<feature type="transmembrane region" description="Helical" evidence="8">
    <location>
        <begin position="101"/>
        <end position="120"/>
    </location>
</feature>
<evidence type="ECO:0000256" key="4">
    <source>
        <dbReference type="ARBA" id="ARBA00022544"/>
    </source>
</evidence>
<evidence type="ECO:0000256" key="3">
    <source>
        <dbReference type="ARBA" id="ARBA00022448"/>
    </source>
</evidence>
<evidence type="ECO:0000256" key="2">
    <source>
        <dbReference type="ARBA" id="ARBA00007998"/>
    </source>
</evidence>
<evidence type="ECO:0000256" key="6">
    <source>
        <dbReference type="ARBA" id="ARBA00022989"/>
    </source>
</evidence>
<dbReference type="Proteomes" id="UP000244338">
    <property type="component" value="Unassembled WGS sequence"/>
</dbReference>
<evidence type="ECO:0000256" key="5">
    <source>
        <dbReference type="ARBA" id="ARBA00022692"/>
    </source>
</evidence>
<dbReference type="GO" id="GO:0016020">
    <property type="term" value="C:membrane"/>
    <property type="evidence" value="ECO:0007669"/>
    <property type="project" value="UniProtKB-SubCell"/>
</dbReference>
<dbReference type="InterPro" id="IPR004761">
    <property type="entry name" value="Spore_GerAB"/>
</dbReference>
<dbReference type="EMBL" id="PEBX01000026">
    <property type="protein sequence ID" value="PTQ56506.1"/>
    <property type="molecule type" value="Genomic_DNA"/>
</dbReference>
<feature type="transmembrane region" description="Helical" evidence="8">
    <location>
        <begin position="353"/>
        <end position="373"/>
    </location>
</feature>
<keyword evidence="6 8" id="KW-1133">Transmembrane helix</keyword>
<evidence type="ECO:0000256" key="7">
    <source>
        <dbReference type="ARBA" id="ARBA00023136"/>
    </source>
</evidence>
<sequence length="389" mass="44242">MASMKRTPTNDQDLYRTHNPSTNDKIGFRELIAIDFFLLGVKGTDTTVPFFYEFAGNAAWLMPLFIFLFILPFVLLVSRLLARFEGKNLLIISEHLIGRPLTYLAAWVLFLLGMAATVLNTRSYTQMTGIMFYGRTPLIFLYAVILLATAYVAYRGLETIGRVASLLLPYALFSIVLAFLGVYDIIDYRAIFPLFGQGWSVLPKTVTHLGFVVDIFYFALFAGLLKSGSRTYQNATLIGTAMAGIGAMGLIFMYTGVFGYPAVNQVLFHYQQLTRIAHYGQFINHIEAAFLGTWILATVVHFAIYIYTMVYLLHYLVRAKDMFRLFVPIVAAIFFAGLYPYRSEKLFFTYREWIVWALTATVYPYLLLLVLLSRTKGGKKRARKKTAYT</sequence>
<reference evidence="10" key="1">
    <citation type="journal article" date="2018" name="Sci. Rep.">
        <title>Lignite coal burning seam in the remote Altai Mountains harbors a hydrogen-driven thermophilic microbial community.</title>
        <authorList>
            <person name="Kadnikov V.V."/>
            <person name="Mardanov A.V."/>
            <person name="Ivasenko D.A."/>
            <person name="Antsiferov D.V."/>
            <person name="Beletsky A.V."/>
            <person name="Karnachuk O.V."/>
            <person name="Ravin N.V."/>
        </authorList>
    </citation>
    <scope>NUCLEOTIDE SEQUENCE [LARGE SCALE GENOMIC DNA]</scope>
</reference>
<dbReference type="GO" id="GO:0009847">
    <property type="term" value="P:spore germination"/>
    <property type="evidence" value="ECO:0007669"/>
    <property type="project" value="InterPro"/>
</dbReference>
<feature type="transmembrane region" description="Helical" evidence="8">
    <location>
        <begin position="206"/>
        <end position="225"/>
    </location>
</feature>
<feature type="transmembrane region" description="Helical" evidence="8">
    <location>
        <begin position="132"/>
        <end position="154"/>
    </location>
</feature>
<feature type="transmembrane region" description="Helical" evidence="8">
    <location>
        <begin position="325"/>
        <end position="341"/>
    </location>
</feature>
<comment type="similarity">
    <text evidence="2">Belongs to the amino acid-polyamine-organocation (APC) superfamily. Spore germination protein (SGP) (TC 2.A.3.9) family.</text>
</comment>
<evidence type="ECO:0000256" key="1">
    <source>
        <dbReference type="ARBA" id="ARBA00004141"/>
    </source>
</evidence>
<dbReference type="Pfam" id="PF03845">
    <property type="entry name" value="Spore_permease"/>
    <property type="match status" value="1"/>
</dbReference>